<dbReference type="PANTHER" id="PTHR12867:SF6">
    <property type="entry name" value="N-ACETYLGLUCOSAMINYLDIPHOSPHODOLICHOL N-ACETYLGLUCOSAMINYLTRANSFERASE"/>
    <property type="match status" value="1"/>
</dbReference>
<evidence type="ECO:0000256" key="4">
    <source>
        <dbReference type="ARBA" id="ARBA00017468"/>
    </source>
</evidence>
<evidence type="ECO:0000256" key="5">
    <source>
        <dbReference type="ARBA" id="ARBA00022676"/>
    </source>
</evidence>
<organism evidence="9 10">
    <name type="scientific">Armadillidium nasatum</name>
    <dbReference type="NCBI Taxonomy" id="96803"/>
    <lineage>
        <taxon>Eukaryota</taxon>
        <taxon>Metazoa</taxon>
        <taxon>Ecdysozoa</taxon>
        <taxon>Arthropoda</taxon>
        <taxon>Crustacea</taxon>
        <taxon>Multicrustacea</taxon>
        <taxon>Malacostraca</taxon>
        <taxon>Eumalacostraca</taxon>
        <taxon>Peracarida</taxon>
        <taxon>Isopoda</taxon>
        <taxon>Oniscidea</taxon>
        <taxon>Crinocheta</taxon>
        <taxon>Armadillidiidae</taxon>
        <taxon>Armadillidium</taxon>
    </lineage>
</organism>
<comment type="caution">
    <text evidence="9">The sequence shown here is derived from an EMBL/GenBank/DDBJ whole genome shotgun (WGS) entry which is preliminary data.</text>
</comment>
<feature type="domain" description="Glycosyl transferase family 28 C-terminal" evidence="8">
    <location>
        <begin position="6"/>
        <end position="140"/>
    </location>
</feature>
<dbReference type="GO" id="GO:0004577">
    <property type="term" value="F:N-acetylglucosaminyldiphosphodolichol N-acetylglucosaminyltransferase activity"/>
    <property type="evidence" value="ECO:0007669"/>
    <property type="project" value="UniProtKB-EC"/>
</dbReference>
<dbReference type="InterPro" id="IPR007235">
    <property type="entry name" value="Glyco_trans_28_C"/>
</dbReference>
<evidence type="ECO:0000256" key="2">
    <source>
        <dbReference type="ARBA" id="ARBA00006962"/>
    </source>
</evidence>
<evidence type="ECO:0000313" key="10">
    <source>
        <dbReference type="Proteomes" id="UP000326759"/>
    </source>
</evidence>
<dbReference type="InterPro" id="IPR039042">
    <property type="entry name" value="Alg13-like"/>
</dbReference>
<dbReference type="SUPFAM" id="SSF53756">
    <property type="entry name" value="UDP-Glycosyltransferase/glycogen phosphorylase"/>
    <property type="match status" value="1"/>
</dbReference>
<comment type="similarity">
    <text evidence="2">Belongs to the glycosyltransferase 28 family.</text>
</comment>
<protein>
    <recommendedName>
        <fullName evidence="4">UDP-N-acetylglucosamine transferase subunit ALG13</fullName>
        <ecNumber evidence="3">2.4.1.141</ecNumber>
    </recommendedName>
</protein>
<dbReference type="OrthoDB" id="20273at2759"/>
<dbReference type="GO" id="GO:0006488">
    <property type="term" value="P:dolichol-linked oligosaccharide biosynthetic process"/>
    <property type="evidence" value="ECO:0007669"/>
    <property type="project" value="InterPro"/>
</dbReference>
<evidence type="ECO:0000259" key="8">
    <source>
        <dbReference type="Pfam" id="PF04101"/>
    </source>
</evidence>
<evidence type="ECO:0000256" key="6">
    <source>
        <dbReference type="ARBA" id="ARBA00022679"/>
    </source>
</evidence>
<gene>
    <name evidence="9" type="primary">Alg13</name>
    <name evidence="9" type="ORF">Anas_08615</name>
</gene>
<comment type="subcellular location">
    <subcellularLocation>
        <location evidence="1">Endoplasmic reticulum</location>
    </subcellularLocation>
</comment>
<evidence type="ECO:0000256" key="7">
    <source>
        <dbReference type="ARBA" id="ARBA00022824"/>
    </source>
</evidence>
<dbReference type="Gene3D" id="3.40.50.2000">
    <property type="entry name" value="Glycogen Phosphorylase B"/>
    <property type="match status" value="1"/>
</dbReference>
<dbReference type="EC" id="2.4.1.141" evidence="3"/>
<dbReference type="AlphaFoldDB" id="A0A5N5TG81"/>
<keyword evidence="6 9" id="KW-0808">Transferase</keyword>
<keyword evidence="10" id="KW-1185">Reference proteome</keyword>
<dbReference type="GO" id="GO:0005783">
    <property type="term" value="C:endoplasmic reticulum"/>
    <property type="evidence" value="ECO:0007669"/>
    <property type="project" value="UniProtKB-SubCell"/>
</dbReference>
<reference evidence="9 10" key="1">
    <citation type="journal article" date="2019" name="PLoS Biol.">
        <title>Sex chromosomes control vertical transmission of feminizing Wolbachia symbionts in an isopod.</title>
        <authorList>
            <person name="Becking T."/>
            <person name="Chebbi M.A."/>
            <person name="Giraud I."/>
            <person name="Moumen B."/>
            <person name="Laverre T."/>
            <person name="Caubet Y."/>
            <person name="Peccoud J."/>
            <person name="Gilbert C."/>
            <person name="Cordaux R."/>
        </authorList>
    </citation>
    <scope>NUCLEOTIDE SEQUENCE [LARGE SCALE GENOMIC DNA]</scope>
    <source>
        <strain evidence="9">ANa2</strain>
        <tissue evidence="9">Whole body excluding digestive tract and cuticle</tissue>
    </source>
</reference>
<dbReference type="Pfam" id="PF04101">
    <property type="entry name" value="Glyco_tran_28_C"/>
    <property type="match status" value="1"/>
</dbReference>
<keyword evidence="7" id="KW-0256">Endoplasmic reticulum</keyword>
<evidence type="ECO:0000256" key="1">
    <source>
        <dbReference type="ARBA" id="ARBA00004240"/>
    </source>
</evidence>
<keyword evidence="5" id="KW-0328">Glycosyltransferase</keyword>
<accession>A0A5N5TG81</accession>
<evidence type="ECO:0000256" key="3">
    <source>
        <dbReference type="ARBA" id="ARBA00012614"/>
    </source>
</evidence>
<dbReference type="PANTHER" id="PTHR12867">
    <property type="entry name" value="GLYCOSYL TRANSFERASE-RELATED"/>
    <property type="match status" value="1"/>
</dbReference>
<dbReference type="EMBL" id="SEYY01001804">
    <property type="protein sequence ID" value="KAB7505098.1"/>
    <property type="molecule type" value="Genomic_DNA"/>
</dbReference>
<dbReference type="Proteomes" id="UP000326759">
    <property type="component" value="Unassembled WGS sequence"/>
</dbReference>
<evidence type="ECO:0000313" key="9">
    <source>
        <dbReference type="EMBL" id="KAB7505098.1"/>
    </source>
</evidence>
<proteinExistence type="inferred from homology"/>
<sequence length="166" mass="18810">MIKKTFVTVGSTQFDDLVKEVTNKDILKTLHNKGYRFLTVQIGRGSYVPNEGVFEGVSVSVFRYKNSLEKDFREADLIISHGGAGSCIEALEAKKNLIIVINHSLMHNHQTELADALAEEGYAKWCYTNTLLTTLEEFNSRNIVEYIPGNPQKLTKYLDSLFIFKD</sequence>
<name>A0A5N5TG81_9CRUS</name>